<dbReference type="Gene3D" id="3.40.50.300">
    <property type="entry name" value="P-loop containing nucleotide triphosphate hydrolases"/>
    <property type="match status" value="1"/>
</dbReference>
<dbReference type="SUPFAM" id="SSF52540">
    <property type="entry name" value="P-loop containing nucleoside triphosphate hydrolases"/>
    <property type="match status" value="1"/>
</dbReference>
<proteinExistence type="predicted"/>
<organism evidence="2 3">
    <name type="scientific">Clostridium chromiireducens</name>
    <dbReference type="NCBI Taxonomy" id="225345"/>
    <lineage>
        <taxon>Bacteria</taxon>
        <taxon>Bacillati</taxon>
        <taxon>Bacillota</taxon>
        <taxon>Clostridia</taxon>
        <taxon>Eubacteriales</taxon>
        <taxon>Clostridiaceae</taxon>
        <taxon>Clostridium</taxon>
    </lineage>
</organism>
<dbReference type="PANTHER" id="PTHR13748:SF62">
    <property type="entry name" value="COBW DOMAIN-CONTAINING PROTEIN"/>
    <property type="match status" value="1"/>
</dbReference>
<evidence type="ECO:0000313" key="3">
    <source>
        <dbReference type="Proteomes" id="UP000265930"/>
    </source>
</evidence>
<comment type="caution">
    <text evidence="2">The sequence shown here is derived from an EMBL/GenBank/DDBJ whole genome shotgun (WGS) entry which is preliminary data.</text>
</comment>
<reference evidence="2 3" key="1">
    <citation type="submission" date="2018-08" db="EMBL/GenBank/DDBJ databases">
        <title>Genome of Clostridium chromiireducens C1, DSM12136.</title>
        <authorList>
            <person name="Xing M."/>
            <person name="Wei Y."/>
            <person name="Ang E.L."/>
            <person name="Zhao H."/>
            <person name="Zhang Y."/>
        </authorList>
    </citation>
    <scope>NUCLEOTIDE SEQUENCE [LARGE SCALE GENOMIC DNA]</scope>
    <source>
        <strain evidence="2 3">C1</strain>
    </source>
</reference>
<dbReference type="InterPro" id="IPR051316">
    <property type="entry name" value="Zinc-reg_GTPase_activator"/>
</dbReference>
<name>A0A399INB9_9CLOT</name>
<dbReference type="EMBL" id="QXDJ01000003">
    <property type="protein sequence ID" value="RII34533.1"/>
    <property type="molecule type" value="Genomic_DNA"/>
</dbReference>
<protein>
    <submittedName>
        <fullName evidence="2">Cobalamin biosynthesis protein</fullName>
    </submittedName>
</protein>
<dbReference type="AlphaFoldDB" id="A0A399INB9"/>
<dbReference type="Proteomes" id="UP000265930">
    <property type="component" value="Unassembled WGS sequence"/>
</dbReference>
<dbReference type="RefSeq" id="WP_119367227.1">
    <property type="nucleotide sequence ID" value="NZ_QXDJ01000003.1"/>
</dbReference>
<dbReference type="GO" id="GO:0005737">
    <property type="term" value="C:cytoplasm"/>
    <property type="evidence" value="ECO:0007669"/>
    <property type="project" value="TreeGrafter"/>
</dbReference>
<dbReference type="PANTHER" id="PTHR13748">
    <property type="entry name" value="COBW-RELATED"/>
    <property type="match status" value="1"/>
</dbReference>
<dbReference type="InterPro" id="IPR027417">
    <property type="entry name" value="P-loop_NTPase"/>
</dbReference>
<dbReference type="InterPro" id="IPR003495">
    <property type="entry name" value="CobW/HypB/UreG_nucleotide-bd"/>
</dbReference>
<feature type="domain" description="CobW/HypB/UreG nucleotide-binding" evidence="1">
    <location>
        <begin position="6"/>
        <end position="170"/>
    </location>
</feature>
<evidence type="ECO:0000259" key="1">
    <source>
        <dbReference type="Pfam" id="PF02492"/>
    </source>
</evidence>
<sequence>MKINIEIVTGFLSSGKTTFINSLLNESQVEGEKVLIFQLEQGKMRISEFNNSIIVQAVNDVRDLNEEMIYSIDEYNPNRIIIEYNGTSDLKELIDILNQKIYRECCKITTIFFVADGKNLRQYIDNIGSFMIPFIQSANMVIINNIDYCSKDNLVEGVNSVRQINPKAYILKVNNKYILRTALRESKVIDNGYIKKLRIKISNYKRY</sequence>
<dbReference type="Pfam" id="PF02492">
    <property type="entry name" value="cobW"/>
    <property type="match status" value="1"/>
</dbReference>
<accession>A0A399INB9</accession>
<evidence type="ECO:0000313" key="2">
    <source>
        <dbReference type="EMBL" id="RII34533.1"/>
    </source>
</evidence>
<gene>
    <name evidence="2" type="ORF">D2A34_15450</name>
</gene>